<dbReference type="InterPro" id="IPR013785">
    <property type="entry name" value="Aldolase_TIM"/>
</dbReference>
<comment type="function">
    <text evidence="8">The alpha subunit is responsible for the aldol cleavage of indoleglycerol phosphate to indole and glyceraldehyde 3-phosphate.</text>
</comment>
<comment type="pathway">
    <text evidence="1 8">Amino-acid biosynthesis; L-tryptophan biosynthesis; L-tryptophan from chorismate: step 5/5.</text>
</comment>
<proteinExistence type="inferred from homology"/>
<dbReference type="NCBIfam" id="TIGR00262">
    <property type="entry name" value="trpA"/>
    <property type="match status" value="1"/>
</dbReference>
<feature type="active site" description="Proton acceptor" evidence="8">
    <location>
        <position position="60"/>
    </location>
</feature>
<dbReference type="CDD" id="cd04724">
    <property type="entry name" value="Tryptophan_synthase_alpha"/>
    <property type="match status" value="1"/>
</dbReference>
<dbReference type="Proteomes" id="UP000603234">
    <property type="component" value="Unassembled WGS sequence"/>
</dbReference>
<dbReference type="InterPro" id="IPR002028">
    <property type="entry name" value="Trp_synthase_suA"/>
</dbReference>
<comment type="subunit">
    <text evidence="2 8">Tetramer of two alpha and two beta chains.</text>
</comment>
<evidence type="ECO:0000256" key="1">
    <source>
        <dbReference type="ARBA" id="ARBA00004733"/>
    </source>
</evidence>
<keyword evidence="4 8" id="KW-0822">Tryptophan biosynthesis</keyword>
<dbReference type="RefSeq" id="WP_186842638.1">
    <property type="nucleotide sequence ID" value="NZ_WJBC01000013.1"/>
</dbReference>
<dbReference type="SUPFAM" id="SSF51366">
    <property type="entry name" value="Ribulose-phoshate binding barrel"/>
    <property type="match status" value="1"/>
</dbReference>
<name>A0ABR6WW80_9FIRM</name>
<evidence type="ECO:0000256" key="7">
    <source>
        <dbReference type="ARBA" id="ARBA00049047"/>
    </source>
</evidence>
<dbReference type="PANTHER" id="PTHR43406:SF1">
    <property type="entry name" value="TRYPTOPHAN SYNTHASE ALPHA CHAIN, CHLOROPLASTIC"/>
    <property type="match status" value="1"/>
</dbReference>
<evidence type="ECO:0000313" key="11">
    <source>
        <dbReference type="Proteomes" id="UP000603234"/>
    </source>
</evidence>
<dbReference type="PROSITE" id="PS00167">
    <property type="entry name" value="TRP_SYNTHASE_ALPHA"/>
    <property type="match status" value="1"/>
</dbReference>
<reference evidence="10 11" key="1">
    <citation type="journal article" date="2020" name="mSystems">
        <title>Defining Genomic and Predicted Metabolic Features of the Acetobacterium Genus.</title>
        <authorList>
            <person name="Ross D.E."/>
            <person name="Marshall C.W."/>
            <person name="Gulliver D."/>
            <person name="May H.D."/>
            <person name="Norman R.S."/>
        </authorList>
    </citation>
    <scope>NUCLEOTIDE SEQUENCE [LARGE SCALE GENOMIC DNA]</scope>
    <source>
        <strain evidence="10 11">DSM 8238</strain>
    </source>
</reference>
<protein>
    <recommendedName>
        <fullName evidence="8">Tryptophan synthase alpha chain</fullName>
        <ecNumber evidence="8">4.2.1.20</ecNumber>
    </recommendedName>
</protein>
<comment type="catalytic activity">
    <reaction evidence="7 8">
        <text>(1S,2R)-1-C-(indol-3-yl)glycerol 3-phosphate + L-serine = D-glyceraldehyde 3-phosphate + L-tryptophan + H2O</text>
        <dbReference type="Rhea" id="RHEA:10532"/>
        <dbReference type="ChEBI" id="CHEBI:15377"/>
        <dbReference type="ChEBI" id="CHEBI:33384"/>
        <dbReference type="ChEBI" id="CHEBI:57912"/>
        <dbReference type="ChEBI" id="CHEBI:58866"/>
        <dbReference type="ChEBI" id="CHEBI:59776"/>
        <dbReference type="EC" id="4.2.1.20"/>
    </reaction>
</comment>
<evidence type="ECO:0000313" key="10">
    <source>
        <dbReference type="EMBL" id="MBC3804758.1"/>
    </source>
</evidence>
<evidence type="ECO:0000256" key="8">
    <source>
        <dbReference type="HAMAP-Rule" id="MF_00131"/>
    </source>
</evidence>
<dbReference type="HAMAP" id="MF_00131">
    <property type="entry name" value="Trp_synth_alpha"/>
    <property type="match status" value="1"/>
</dbReference>
<keyword evidence="3 8" id="KW-0028">Amino-acid biosynthesis</keyword>
<gene>
    <name evidence="8" type="primary">trpA</name>
    <name evidence="10" type="ORF">GH808_09985</name>
</gene>
<dbReference type="GO" id="GO:0004834">
    <property type="term" value="F:tryptophan synthase activity"/>
    <property type="evidence" value="ECO:0007669"/>
    <property type="project" value="UniProtKB-EC"/>
</dbReference>
<comment type="caution">
    <text evidence="10">The sequence shown here is derived from an EMBL/GenBank/DDBJ whole genome shotgun (WGS) entry which is preliminary data.</text>
</comment>
<evidence type="ECO:0000256" key="9">
    <source>
        <dbReference type="RuleBase" id="RU003662"/>
    </source>
</evidence>
<dbReference type="EC" id="4.2.1.20" evidence="8"/>
<organism evidence="10 11">
    <name type="scientific">Acetobacterium fimetarium</name>
    <dbReference type="NCBI Taxonomy" id="52691"/>
    <lineage>
        <taxon>Bacteria</taxon>
        <taxon>Bacillati</taxon>
        <taxon>Bacillota</taxon>
        <taxon>Clostridia</taxon>
        <taxon>Eubacteriales</taxon>
        <taxon>Eubacteriaceae</taxon>
        <taxon>Acetobacterium</taxon>
    </lineage>
</organism>
<keyword evidence="11" id="KW-1185">Reference proteome</keyword>
<dbReference type="InterPro" id="IPR018204">
    <property type="entry name" value="Trp_synthase_alpha_AS"/>
</dbReference>
<dbReference type="Pfam" id="PF00290">
    <property type="entry name" value="Trp_syntA"/>
    <property type="match status" value="1"/>
</dbReference>
<evidence type="ECO:0000256" key="6">
    <source>
        <dbReference type="ARBA" id="ARBA00023239"/>
    </source>
</evidence>
<evidence type="ECO:0000256" key="3">
    <source>
        <dbReference type="ARBA" id="ARBA00022605"/>
    </source>
</evidence>
<evidence type="ECO:0000256" key="2">
    <source>
        <dbReference type="ARBA" id="ARBA00011270"/>
    </source>
</evidence>
<comment type="similarity">
    <text evidence="8 9">Belongs to the TrpA family.</text>
</comment>
<keyword evidence="5 8" id="KW-0057">Aromatic amino acid biosynthesis</keyword>
<accession>A0ABR6WW80</accession>
<feature type="active site" description="Proton acceptor" evidence="8">
    <location>
        <position position="49"/>
    </location>
</feature>
<dbReference type="PANTHER" id="PTHR43406">
    <property type="entry name" value="TRYPTOPHAN SYNTHASE, ALPHA CHAIN"/>
    <property type="match status" value="1"/>
</dbReference>
<evidence type="ECO:0000256" key="4">
    <source>
        <dbReference type="ARBA" id="ARBA00022822"/>
    </source>
</evidence>
<dbReference type="EMBL" id="WJBC01000013">
    <property type="protein sequence ID" value="MBC3804758.1"/>
    <property type="molecule type" value="Genomic_DNA"/>
</dbReference>
<dbReference type="InterPro" id="IPR011060">
    <property type="entry name" value="RibuloseP-bd_barrel"/>
</dbReference>
<sequence length="262" mass="28380">MNNLLTNKISKVFKDNKAFVAFLTAGDPSMDKTEEFILALERAGADLVEIGIPFSDPIAEGPVIQEANERALSAGATTDKLFTMVKRIRQKTEMPLVFLTYINPIFVYGIERFFKACQESGINGVIVPDLPYEEKGEILGIATSYEVDVITLIAPTSKDRIQMLAKEATGFIYLVSSLGVTGVRSEIKTDLKTIIADIRQVSETPIAVGFGISTPEQAKAISGTADGVIVGSAIVKIIAEYGENAGEILFDYVKSMKQSLSV</sequence>
<dbReference type="Gene3D" id="3.20.20.70">
    <property type="entry name" value="Aldolase class I"/>
    <property type="match status" value="1"/>
</dbReference>
<evidence type="ECO:0000256" key="5">
    <source>
        <dbReference type="ARBA" id="ARBA00023141"/>
    </source>
</evidence>
<keyword evidence="6 8" id="KW-0456">Lyase</keyword>